<evidence type="ECO:0000256" key="7">
    <source>
        <dbReference type="ARBA" id="ARBA00022884"/>
    </source>
</evidence>
<keyword evidence="6 12" id="KW-0460">Magnesium</keyword>
<dbReference type="PROSITE" id="PS51749">
    <property type="entry name" value="HNH_CAS9"/>
    <property type="match status" value="1"/>
</dbReference>
<evidence type="ECO:0000256" key="1">
    <source>
        <dbReference type="ARBA" id="ARBA00001946"/>
    </source>
</evidence>
<evidence type="ECO:0000256" key="6">
    <source>
        <dbReference type="ARBA" id="ARBA00022842"/>
    </source>
</evidence>
<comment type="cofactor">
    <cofactor evidence="1 12">
        <name>Mg(2+)</name>
        <dbReference type="ChEBI" id="CHEBI:18420"/>
    </cofactor>
</comment>
<dbReference type="HAMAP" id="MF_01480">
    <property type="entry name" value="Cas9"/>
    <property type="match status" value="1"/>
</dbReference>
<feature type="binding site" evidence="12">
    <location>
        <position position="859"/>
    </location>
    <ligand>
        <name>Mg(2+)</name>
        <dbReference type="ChEBI" id="CHEBI:18420"/>
        <label>2</label>
    </ligand>
</feature>
<dbReference type="Proteomes" id="UP000238304">
    <property type="component" value="Chromosome"/>
</dbReference>
<keyword evidence="10" id="KW-0464">Manganese</keyword>
<evidence type="ECO:0000256" key="11">
    <source>
        <dbReference type="ARBA" id="ARBA00046380"/>
    </source>
</evidence>
<dbReference type="NCBIfam" id="TIGR01865">
    <property type="entry name" value="cas_Csn1"/>
    <property type="match status" value="1"/>
</dbReference>
<feature type="binding site" evidence="12">
    <location>
        <position position="604"/>
    </location>
    <ligand>
        <name>Mg(2+)</name>
        <dbReference type="ChEBI" id="CHEBI:18420"/>
        <label>2</label>
    </ligand>
</feature>
<evidence type="ECO:0000256" key="3">
    <source>
        <dbReference type="ARBA" id="ARBA00022723"/>
    </source>
</evidence>
<evidence type="ECO:0000313" key="14">
    <source>
        <dbReference type="EMBL" id="AVM53812.1"/>
    </source>
</evidence>
<evidence type="ECO:0000256" key="5">
    <source>
        <dbReference type="ARBA" id="ARBA00022801"/>
    </source>
</evidence>
<evidence type="ECO:0000259" key="13">
    <source>
        <dbReference type="PROSITE" id="PS51749"/>
    </source>
</evidence>
<sequence length="1224" mass="143349">MKQRVLGLDTGTNSLGWAVVDRDENNYELIRRGDLIFTEGVKIEKGNESSKAAECTAFRAQRRFYFRRRLRKIEVLKVLVVNNLCPFVSDEELHLWHTKKQYPKRDELMLWQRTNDNEQKNPYYYRHICLHRTLDLENIEDRYMLGRALYHLTQRRGFLSNRLDTSSDSNEDGTVKSGIGDLNKEMEAAGCEFLGDYFYRLYHEEGNRVKIRNHYTDREAHYLREFNAICEKQHLKSEVVEALRRAIFFQRPLKSQRKGVGKCTFEPKKPRCAMSHPDYEEFRRLSFVNNIQIKTPYDLERRPLNKEERARILPLFYRKGKSNFDFEDIAKALSGKNNYCYEKEDLPKEFKFNYRMAQGVSKCKVTAQLRDIFGDDWKQGIAEIYLLTRKKEGVKTLDEMADDVWNVLYSFSSKDKLKEFAMQKLQLDEATAEKFSKIEMPHDFAALSLKAIRNILPFLRQGMIYSHAVLLANIPAIVSKEVWADEEKQRFIIDNLYDLIINYNPKDREVTGTIEWCIKDFLKNNFDLAPGIADKLYHPSMIETYEDAKRNRFGVLQLGSPMTNAVRNPMAMRSLHMVRKVVNQLLRDKTIDEHTEVHVEYARELNDANRRKAIADYQKDQEKKRVKYRADLIGLYKEETGKDITPTDDEVLKFQLWEEQDCHCLYTGQQIGIADFMGSNPQFDIEHTIPRSVGGDSTQMNLTLCENRFNRDVKRAQIPTQLANHEDIMVRIAPWKEHIDDLSKQIDRMRTNAGIPKDVKDRIIQKRHRLQLERNYWYGKYERFTMTEVPEGFSRRQGMGIGLVSKYAGLFLKSLFHDPQDRNKSHVYVVKGTTTAEFRKMWGLQNEYDKKSRVNHSHHCIDAITIACIGKGEYNEMAHYYHDEEASKRGAGQKPQFKKPWPTFTEDVLAIEQELLVVHSTPDNMAKHAKKYVRTAKGKHLAKGDCARGVLHQDTYYGAIERNGEVKYVVRRLLSSFEKIEDLDKIVDETVKQTIKEAVAGKEFKKAINEPIYMNKEKEVRIKKVRCFAPNVTRPMDIRNHRDMSRKDYKQKFHVMNDSNYMMAIYEGIVKNKVKREFAIIKNMDAAQFFKSSQDRIKYSTIVPEKSVKSGLPLKELLKIGMQVLLYENTPEEINFNNLNDLKKRLYKVVGLSSMLVSSSEFGVLKLRHHEEARPTKDIKFKNGKYMNDEQYRSGITLLHTQFFALVEGVDFDMNILGEIKLKS</sequence>
<feature type="binding site" evidence="12">
    <location>
        <position position="9"/>
    </location>
    <ligand>
        <name>Mg(2+)</name>
        <dbReference type="ChEBI" id="CHEBI:18420"/>
        <label>2</label>
    </ligand>
</feature>
<dbReference type="Gene3D" id="3.30.420.10">
    <property type="entry name" value="Ribonuclease H-like superfamily/Ribonuclease H"/>
    <property type="match status" value="2"/>
</dbReference>
<dbReference type="InterPro" id="IPR041383">
    <property type="entry name" value="RuvC_III"/>
</dbReference>
<comment type="subunit">
    <text evidence="11 12">Monomer. Binds crRNA and tracrRNA.</text>
</comment>
<dbReference type="Pfam" id="PF18470">
    <property type="entry name" value="Cas9_a"/>
    <property type="match status" value="1"/>
</dbReference>
<evidence type="ECO:0000256" key="4">
    <source>
        <dbReference type="ARBA" id="ARBA00022759"/>
    </source>
</evidence>
<dbReference type="InterPro" id="IPR040619">
    <property type="entry name" value="Cas9_alpha-helical_lobe"/>
</dbReference>
<feature type="domain" description="HNH Cas9-type" evidence="13">
    <location>
        <begin position="603"/>
        <end position="768"/>
    </location>
</feature>
<feature type="active site" description="Proton acceptor for HNH nuclease domain" evidence="12">
    <location>
        <position position="687"/>
    </location>
</feature>
<reference evidence="14 15" key="1">
    <citation type="submission" date="2018-02" db="EMBL/GenBank/DDBJ databases">
        <authorList>
            <person name="Holder M.E."/>
            <person name="Ajami N.J."/>
            <person name="Petrosino J.F."/>
        </authorList>
    </citation>
    <scope>NUCLEOTIDE SEQUENCE [LARGE SCALE GENOMIC DNA]</scope>
    <source>
        <strain evidence="14 15">ATCC 33285</strain>
    </source>
</reference>
<dbReference type="EC" id="3.1.-.-" evidence="12"/>
<evidence type="ECO:0000256" key="10">
    <source>
        <dbReference type="ARBA" id="ARBA00023211"/>
    </source>
</evidence>
<evidence type="ECO:0000256" key="12">
    <source>
        <dbReference type="HAMAP-Rule" id="MF_01480"/>
    </source>
</evidence>
<feature type="binding site" evidence="12">
    <location>
        <position position="600"/>
    </location>
    <ligand>
        <name>Mg(2+)</name>
        <dbReference type="ChEBI" id="CHEBI:18420"/>
        <label>1</label>
    </ligand>
</feature>
<evidence type="ECO:0000256" key="8">
    <source>
        <dbReference type="ARBA" id="ARBA00023118"/>
    </source>
</evidence>
<keyword evidence="5 12" id="KW-0378">Hydrolase</keyword>
<proteinExistence type="inferred from homology"/>
<name>A0ABN5IM98_9BACE</name>
<feature type="active site" description="For RuvC-like nuclease domain" evidence="12">
    <location>
        <position position="9"/>
    </location>
</feature>
<keyword evidence="2 12" id="KW-0540">Nuclease</keyword>
<organism evidence="14 15">
    <name type="scientific">Bacteroides zoogleoformans</name>
    <dbReference type="NCBI Taxonomy" id="28119"/>
    <lineage>
        <taxon>Bacteria</taxon>
        <taxon>Pseudomonadati</taxon>
        <taxon>Bacteroidota</taxon>
        <taxon>Bacteroidia</taxon>
        <taxon>Bacteroidales</taxon>
        <taxon>Bacteroidaceae</taxon>
        <taxon>Bacteroides</taxon>
    </lineage>
</organism>
<dbReference type="Gene3D" id="1.10.30.50">
    <property type="match status" value="1"/>
</dbReference>
<comment type="similarity">
    <text evidence="12">Belongs to the CRISPR-associated Cas9 family.</text>
</comment>
<evidence type="ECO:0000256" key="2">
    <source>
        <dbReference type="ARBA" id="ARBA00022722"/>
    </source>
</evidence>
<dbReference type="EMBL" id="CP027231">
    <property type="protein sequence ID" value="AVM53812.1"/>
    <property type="molecule type" value="Genomic_DNA"/>
</dbReference>
<accession>A0ABN5IM98</accession>
<dbReference type="InterPro" id="IPR028629">
    <property type="entry name" value="Cas9"/>
</dbReference>
<feature type="binding site" evidence="12">
    <location>
        <position position="604"/>
    </location>
    <ligand>
        <name>Mg(2+)</name>
        <dbReference type="ChEBI" id="CHEBI:18420"/>
        <label>1</label>
    </ligand>
</feature>
<dbReference type="InterPro" id="IPR033114">
    <property type="entry name" value="HNH_CAS9"/>
</dbReference>
<dbReference type="Pfam" id="PF13395">
    <property type="entry name" value="HNH_4"/>
    <property type="match status" value="1"/>
</dbReference>
<keyword evidence="9 12" id="KW-0238">DNA-binding</keyword>
<keyword evidence="7 12" id="KW-0694">RNA-binding</keyword>
<protein>
    <recommendedName>
        <fullName evidence="12">CRISPR-associated endonuclease Cas9</fullName>
        <ecNumber evidence="12">3.1.-.-</ecNumber>
    </recommendedName>
</protein>
<evidence type="ECO:0000313" key="15">
    <source>
        <dbReference type="Proteomes" id="UP000238304"/>
    </source>
</evidence>
<evidence type="ECO:0000256" key="9">
    <source>
        <dbReference type="ARBA" id="ARBA00023125"/>
    </source>
</evidence>
<keyword evidence="15" id="KW-1185">Reference proteome</keyword>
<dbReference type="RefSeq" id="WP_106042830.1">
    <property type="nucleotide sequence ID" value="NZ_CP027231.1"/>
</dbReference>
<dbReference type="InterPro" id="IPR036397">
    <property type="entry name" value="RNaseH_sf"/>
</dbReference>
<keyword evidence="3 12" id="KW-0479">Metal-binding</keyword>
<comment type="domain">
    <text evidence="12">Has 2 endonuclease domains. The discontinuous RuvC-like domain cleaves the target DNA noncomplementary to crRNA while the HNH nuclease domain cleaves the target DNA complementary to crRNA.</text>
</comment>
<dbReference type="InterPro" id="IPR003615">
    <property type="entry name" value="HNH_nuc"/>
</dbReference>
<keyword evidence="8 12" id="KW-0051">Antiviral defense</keyword>
<gene>
    <name evidence="12" type="primary">cas9</name>
    <name evidence="14" type="ORF">C4H11_13650</name>
</gene>
<keyword evidence="4 12" id="KW-0255">Endonuclease</keyword>
<comment type="function">
    <text evidence="12">CRISPR (clustered regularly interspaced short palindromic repeat) is an adaptive immune system that provides protection against mobile genetic elements (viruses, transposable elements and conjugative plasmids). CRISPR clusters contain spacers, sequences complementary to antecedent mobile elements, and target invading nucleic acids. CRISPR clusters are transcribed and processed into CRISPR RNA (crRNA). In type II CRISPR systems correct processing of pre-crRNA requires a trans-encoded small RNA (tracrRNA), endogenous ribonuclease 3 (rnc) and this protein. The tracrRNA serves as a guide for ribonuclease 3-aided processing of pre-crRNA. Subsequently Cas9/crRNA/tracrRNA endonucleolytically cleaves linear or circular dsDNA target complementary to the spacer; Cas9 is inactive in the absence of the 2 guide RNAs (gRNA). Cas9 recognizes the protospacer adjacent motif (PAM) in the CRISPR repeat sequences to help distinguish self versus nonself, as targets within the bacterial CRISPR locus do not have PAMs. PAM recognition is also required for catalytic activity.</text>
</comment>
<dbReference type="Pfam" id="PF18541">
    <property type="entry name" value="RuvC_III"/>
    <property type="match status" value="1"/>
</dbReference>
<feature type="binding site" evidence="12">
    <location>
        <position position="9"/>
    </location>
    <ligand>
        <name>Mg(2+)</name>
        <dbReference type="ChEBI" id="CHEBI:18420"/>
        <label>1</label>
    </ligand>
</feature>